<dbReference type="InterPro" id="IPR015413">
    <property type="entry name" value="Methionyl/Leucyl_tRNA_Synth"/>
</dbReference>
<evidence type="ECO:0000256" key="6">
    <source>
        <dbReference type="ARBA" id="ARBA00022917"/>
    </source>
</evidence>
<evidence type="ECO:0000256" key="9">
    <source>
        <dbReference type="ARBA" id="ARBA00047469"/>
    </source>
</evidence>
<feature type="domain" description="Leucyl-tRNA synthetase editing" evidence="14">
    <location>
        <begin position="284"/>
        <end position="474"/>
    </location>
</feature>
<dbReference type="FunFam" id="3.90.740.10:FF:000034">
    <property type="entry name" value="Leucine--tRNA ligase, mitochondrial"/>
    <property type="match status" value="1"/>
</dbReference>
<dbReference type="SUPFAM" id="SSF47323">
    <property type="entry name" value="Anticodon-binding domain of a subclass of class I aminoacyl-tRNA synthetases"/>
    <property type="match status" value="1"/>
</dbReference>
<sequence>MVWHDDVGTWQIAQLCRVYQLSYQPTLYVPRRRASVHANSSAPGSSKSLVTDQTSNANGDLDLVALDSKWQSVWKDWKAQGLDRNLNRNEREKKYILAMFPYPSGDLHLGHLRVYTISDVLARFWSMQGYKVTHPIGWDAFGLPAENAAIERGIDPAIWTKQNIAKMKGQLQSMNGDWNWEREFATCDPSFYKHTQRIFTFLYENGGAYQAESLVNYDPVDKTVLANEQVDANGCSWRSGAKVEKKMLKQWFLGITAFKELLLDDLSQLSKDGMWPERVLTQQKNWLGKSSGASIKFPITAKDVTDSEVEVFTTRPDTLLGVQYIALAAAHPLVLKQAETDAELQSFLKAIPDFPAESKAGYLLTSYQARNPLADSEDIPEETRVPLPVYVAPYVLGDYGSGAVMGVPGHDSRDFAFWKNNRGDEPVRYVVAPASGVSDRPDEPFVHHGVLTARNGSYSGQSTQVATENIIKDLVLKGMGVSAETWRLRDWLVSRQRYWGAPIPIVHCQTCGPVSVPDHELPVKLPEVPGHWLNGKTGNPLESAHDWVNTPCPRCKGPARRDTDTMDTFVDSSWYFMRFVDPHNEHQPLDAQMANQALPVDLYIGGVEHAILHLLYARFISKFLALQGFWPAGTHPDVRGEPFKQLLTQGMVHGKTFTDPGTGRFLKPHEVDLTVPSKPIVVATGAVANVSFEKMSKSKYNGVDPTVCMSKYGADATRAHILFQAPVTEVLEWDEDKIAGVTRWLRRLYSFAIQIAATKAQPTEYKPLDTTLYFGMKIALVKSTPSMSDTAKQIMGEVLESEKATWRAVQNAISSVTESYSMTHSLNTVVSDLMILTNSIIPASDSKVTKFTLAIQEEALRVLLRMMAPITPAFAEECWQIIGKSEAPVFESSVFEQPFPVMDGTLDMLTPAARPCAVQVNGKFKFAVDIPVPEQGMGREALQDWVRKEILATEDGNKKLSGSGVDVAKARKVIVILGKEGDGIRTVNFVL</sequence>
<dbReference type="InterPro" id="IPR002300">
    <property type="entry name" value="aa-tRNA-synth_Ia"/>
</dbReference>
<dbReference type="Pfam" id="PF08264">
    <property type="entry name" value="Anticodon_1"/>
    <property type="match status" value="1"/>
</dbReference>
<dbReference type="Pfam" id="PF13603">
    <property type="entry name" value="tRNA-synt_1_2"/>
    <property type="match status" value="1"/>
</dbReference>
<protein>
    <recommendedName>
        <fullName evidence="2">leucine--tRNA ligase</fullName>
        <ecNumber evidence="2">6.1.1.4</ecNumber>
    </recommendedName>
    <alternativeName>
        <fullName evidence="8">Leucyl-tRNA synthetase</fullName>
    </alternativeName>
</protein>
<dbReference type="PANTHER" id="PTHR43740:SF2">
    <property type="entry name" value="LEUCINE--TRNA LIGASE, MITOCHONDRIAL"/>
    <property type="match status" value="1"/>
</dbReference>
<feature type="domain" description="Aminoacyl-tRNA synthetase class Ia" evidence="11">
    <location>
        <begin position="681"/>
        <end position="733"/>
    </location>
</feature>
<dbReference type="Gene3D" id="3.10.20.590">
    <property type="match status" value="1"/>
</dbReference>
<evidence type="ECO:0000259" key="14">
    <source>
        <dbReference type="Pfam" id="PF13603"/>
    </source>
</evidence>
<evidence type="ECO:0000256" key="8">
    <source>
        <dbReference type="ARBA" id="ARBA00030520"/>
    </source>
</evidence>
<comment type="similarity">
    <text evidence="1 10">Belongs to the class-I aminoacyl-tRNA synthetase family.</text>
</comment>
<evidence type="ECO:0000256" key="10">
    <source>
        <dbReference type="RuleBase" id="RU363035"/>
    </source>
</evidence>
<dbReference type="FunFam" id="3.40.50.620:FF:000338">
    <property type="entry name" value="Leucine--tRNA ligase, mitochondrial"/>
    <property type="match status" value="1"/>
</dbReference>
<evidence type="ECO:0000256" key="7">
    <source>
        <dbReference type="ARBA" id="ARBA00023146"/>
    </source>
</evidence>
<keyword evidence="4 10" id="KW-0547">Nucleotide-binding</keyword>
<dbReference type="PROSITE" id="PS00178">
    <property type="entry name" value="AA_TRNA_LIGASE_I"/>
    <property type="match status" value="1"/>
</dbReference>
<dbReference type="SUPFAM" id="SSF50677">
    <property type="entry name" value="ValRS/IleRS/LeuRS editing domain"/>
    <property type="match status" value="1"/>
</dbReference>
<dbReference type="InterPro" id="IPR002302">
    <property type="entry name" value="Leu-tRNA-ligase"/>
</dbReference>
<dbReference type="GO" id="GO:0032543">
    <property type="term" value="P:mitochondrial translation"/>
    <property type="evidence" value="ECO:0007669"/>
    <property type="project" value="TreeGrafter"/>
</dbReference>
<dbReference type="GO" id="GO:0006429">
    <property type="term" value="P:leucyl-tRNA aminoacylation"/>
    <property type="evidence" value="ECO:0007669"/>
    <property type="project" value="InterPro"/>
</dbReference>
<dbReference type="GO" id="GO:0004823">
    <property type="term" value="F:leucine-tRNA ligase activity"/>
    <property type="evidence" value="ECO:0007669"/>
    <property type="project" value="UniProtKB-EC"/>
</dbReference>
<evidence type="ECO:0000256" key="5">
    <source>
        <dbReference type="ARBA" id="ARBA00022840"/>
    </source>
</evidence>
<dbReference type="GO" id="GO:0002161">
    <property type="term" value="F:aminoacyl-tRNA deacylase activity"/>
    <property type="evidence" value="ECO:0007669"/>
    <property type="project" value="InterPro"/>
</dbReference>
<evidence type="ECO:0000256" key="2">
    <source>
        <dbReference type="ARBA" id="ARBA00013164"/>
    </source>
</evidence>
<dbReference type="PANTHER" id="PTHR43740">
    <property type="entry name" value="LEUCYL-TRNA SYNTHETASE"/>
    <property type="match status" value="1"/>
</dbReference>
<dbReference type="Proteomes" id="UP000256328">
    <property type="component" value="Unassembled WGS sequence"/>
</dbReference>
<evidence type="ECO:0000256" key="3">
    <source>
        <dbReference type="ARBA" id="ARBA00022598"/>
    </source>
</evidence>
<dbReference type="FunFam" id="3.40.50.620:FF:000003">
    <property type="entry name" value="Leucine--tRNA ligase"/>
    <property type="match status" value="1"/>
</dbReference>
<keyword evidence="16" id="KW-1185">Reference proteome</keyword>
<evidence type="ECO:0000313" key="15">
    <source>
        <dbReference type="EMBL" id="RDW94244.1"/>
    </source>
</evidence>
<dbReference type="GO" id="GO:0005739">
    <property type="term" value="C:mitochondrion"/>
    <property type="evidence" value="ECO:0007669"/>
    <property type="project" value="TreeGrafter"/>
</dbReference>
<evidence type="ECO:0000313" key="16">
    <source>
        <dbReference type="Proteomes" id="UP000256328"/>
    </source>
</evidence>
<dbReference type="FunFam" id="1.10.730.10:FF:000002">
    <property type="entry name" value="Leucine--tRNA ligase"/>
    <property type="match status" value="1"/>
</dbReference>
<dbReference type="Gene3D" id="1.10.730.10">
    <property type="entry name" value="Isoleucyl-tRNA Synthetase, Domain 1"/>
    <property type="match status" value="1"/>
</dbReference>
<dbReference type="InterPro" id="IPR014729">
    <property type="entry name" value="Rossmann-like_a/b/a_fold"/>
</dbReference>
<dbReference type="OrthoDB" id="15954at2759"/>
<feature type="domain" description="Methionyl/Valyl/Leucyl/Isoleucyl-tRNA synthetase anticodon-binding" evidence="12">
    <location>
        <begin position="806"/>
        <end position="931"/>
    </location>
</feature>
<dbReference type="InterPro" id="IPR001412">
    <property type="entry name" value="aa-tRNA-synth_I_CS"/>
</dbReference>
<comment type="caution">
    <text evidence="15">The sequence shown here is derived from an EMBL/GenBank/DDBJ whole genome shotgun (WGS) entry which is preliminary data.</text>
</comment>
<dbReference type="InterPro" id="IPR025709">
    <property type="entry name" value="Leu_tRNA-synth_edit"/>
</dbReference>
<dbReference type="GO" id="GO:0005524">
    <property type="term" value="F:ATP binding"/>
    <property type="evidence" value="ECO:0007669"/>
    <property type="project" value="UniProtKB-KW"/>
</dbReference>
<comment type="catalytic activity">
    <reaction evidence="9">
        <text>tRNA(Leu) + L-leucine + ATP = L-leucyl-tRNA(Leu) + AMP + diphosphate</text>
        <dbReference type="Rhea" id="RHEA:11688"/>
        <dbReference type="Rhea" id="RHEA-COMP:9613"/>
        <dbReference type="Rhea" id="RHEA-COMP:9622"/>
        <dbReference type="ChEBI" id="CHEBI:30616"/>
        <dbReference type="ChEBI" id="CHEBI:33019"/>
        <dbReference type="ChEBI" id="CHEBI:57427"/>
        <dbReference type="ChEBI" id="CHEBI:78442"/>
        <dbReference type="ChEBI" id="CHEBI:78494"/>
        <dbReference type="ChEBI" id="CHEBI:456215"/>
        <dbReference type="EC" id="6.1.1.4"/>
    </reaction>
</comment>
<gene>
    <name evidence="15" type="ORF">BP5796_00007</name>
</gene>
<dbReference type="SUPFAM" id="SSF52374">
    <property type="entry name" value="Nucleotidylyl transferase"/>
    <property type="match status" value="1"/>
</dbReference>
<dbReference type="Pfam" id="PF09334">
    <property type="entry name" value="tRNA-synt_1g"/>
    <property type="match status" value="1"/>
</dbReference>
<keyword evidence="7 10" id="KW-0030">Aminoacyl-tRNA synthetase</keyword>
<dbReference type="InterPro" id="IPR009008">
    <property type="entry name" value="Val/Leu/Ile-tRNA-synth_edit"/>
</dbReference>
<dbReference type="EC" id="6.1.1.4" evidence="2"/>
<accession>A0A3D8T6V1</accession>
<keyword evidence="6 10" id="KW-0648">Protein biosynthesis</keyword>
<organism evidence="15 16">
    <name type="scientific">Coleophoma crateriformis</name>
    <dbReference type="NCBI Taxonomy" id="565419"/>
    <lineage>
        <taxon>Eukaryota</taxon>
        <taxon>Fungi</taxon>
        <taxon>Dikarya</taxon>
        <taxon>Ascomycota</taxon>
        <taxon>Pezizomycotina</taxon>
        <taxon>Leotiomycetes</taxon>
        <taxon>Helotiales</taxon>
        <taxon>Dermateaceae</taxon>
        <taxon>Coleophoma</taxon>
    </lineage>
</organism>
<evidence type="ECO:0000259" key="11">
    <source>
        <dbReference type="Pfam" id="PF00133"/>
    </source>
</evidence>
<dbReference type="Pfam" id="PF00133">
    <property type="entry name" value="tRNA-synt_1"/>
    <property type="match status" value="2"/>
</dbReference>
<name>A0A3D8T6V1_9HELO</name>
<keyword evidence="3 10" id="KW-0436">Ligase</keyword>
<dbReference type="PRINTS" id="PR00985">
    <property type="entry name" value="TRNASYNTHLEU"/>
</dbReference>
<reference evidence="15 16" key="1">
    <citation type="journal article" date="2018" name="IMA Fungus">
        <title>IMA Genome-F 9: Draft genome sequence of Annulohypoxylon stygium, Aspergillus mulundensis, Berkeleyomyces basicola (syn. Thielaviopsis basicola), Ceratocystis smalleyi, two Cercospora beticola strains, Coleophoma cylindrospora, Fusarium fracticaudum, Phialophora cf. hyalina, and Morchella septimelata.</title>
        <authorList>
            <person name="Wingfield B.D."/>
            <person name="Bills G.F."/>
            <person name="Dong Y."/>
            <person name="Huang W."/>
            <person name="Nel W.J."/>
            <person name="Swalarsk-Parry B.S."/>
            <person name="Vaghefi N."/>
            <person name="Wilken P.M."/>
            <person name="An Z."/>
            <person name="de Beer Z.W."/>
            <person name="De Vos L."/>
            <person name="Chen L."/>
            <person name="Duong T.A."/>
            <person name="Gao Y."/>
            <person name="Hammerbacher A."/>
            <person name="Kikkert J.R."/>
            <person name="Li Y."/>
            <person name="Li H."/>
            <person name="Li K."/>
            <person name="Li Q."/>
            <person name="Liu X."/>
            <person name="Ma X."/>
            <person name="Naidoo K."/>
            <person name="Pethybridge S.J."/>
            <person name="Sun J."/>
            <person name="Steenkamp E.T."/>
            <person name="van der Nest M.A."/>
            <person name="van Wyk S."/>
            <person name="Wingfield M.J."/>
            <person name="Xiong C."/>
            <person name="Yue Q."/>
            <person name="Zhang X."/>
        </authorList>
    </citation>
    <scope>NUCLEOTIDE SEQUENCE [LARGE SCALE GENOMIC DNA]</scope>
    <source>
        <strain evidence="15 16">BP5796</strain>
    </source>
</reference>
<dbReference type="NCBIfam" id="TIGR00396">
    <property type="entry name" value="leuS_bact"/>
    <property type="match status" value="1"/>
</dbReference>
<dbReference type="AlphaFoldDB" id="A0A3D8T6V1"/>
<keyword evidence="5 10" id="KW-0067">ATP-binding</keyword>
<dbReference type="InterPro" id="IPR009080">
    <property type="entry name" value="tRNAsynth_Ia_anticodon-bd"/>
</dbReference>
<evidence type="ECO:0000259" key="13">
    <source>
        <dbReference type="Pfam" id="PF09334"/>
    </source>
</evidence>
<feature type="domain" description="Methionyl/Leucyl tRNA synthetase" evidence="13">
    <location>
        <begin position="95"/>
        <end position="233"/>
    </location>
</feature>
<dbReference type="HAMAP" id="MF_00049_B">
    <property type="entry name" value="Leu_tRNA_synth_B"/>
    <property type="match status" value="1"/>
</dbReference>
<evidence type="ECO:0000259" key="12">
    <source>
        <dbReference type="Pfam" id="PF08264"/>
    </source>
</evidence>
<feature type="domain" description="Aminoacyl-tRNA synthetase class Ia" evidence="11">
    <location>
        <begin position="489"/>
        <end position="653"/>
    </location>
</feature>
<evidence type="ECO:0000256" key="4">
    <source>
        <dbReference type="ARBA" id="ARBA00022741"/>
    </source>
</evidence>
<dbReference type="Gene3D" id="3.40.50.620">
    <property type="entry name" value="HUPs"/>
    <property type="match status" value="2"/>
</dbReference>
<dbReference type="EMBL" id="PDLN01000001">
    <property type="protein sequence ID" value="RDW94244.1"/>
    <property type="molecule type" value="Genomic_DNA"/>
</dbReference>
<proteinExistence type="inferred from homology"/>
<dbReference type="CDD" id="cd00812">
    <property type="entry name" value="LeuRS_core"/>
    <property type="match status" value="1"/>
</dbReference>
<evidence type="ECO:0000256" key="1">
    <source>
        <dbReference type="ARBA" id="ARBA00005594"/>
    </source>
</evidence>
<dbReference type="InterPro" id="IPR013155">
    <property type="entry name" value="M/V/L/I-tRNA-synth_anticd-bd"/>
</dbReference>